<evidence type="ECO:0000256" key="2">
    <source>
        <dbReference type="SAM" id="Phobius"/>
    </source>
</evidence>
<proteinExistence type="predicted"/>
<keyword evidence="5" id="KW-1185">Reference proteome</keyword>
<dbReference type="Proteomes" id="UP000238312">
    <property type="component" value="Unassembled WGS sequence"/>
</dbReference>
<protein>
    <recommendedName>
        <fullName evidence="3">Double-GTPase 2 domain-containing protein</fullName>
    </recommendedName>
</protein>
<accession>A0A2T0MVQ3</accession>
<feature type="region of interest" description="Disordered" evidence="1">
    <location>
        <begin position="508"/>
        <end position="533"/>
    </location>
</feature>
<evidence type="ECO:0000256" key="1">
    <source>
        <dbReference type="SAM" id="MobiDB-lite"/>
    </source>
</evidence>
<keyword evidence="2" id="KW-0472">Membrane</keyword>
<dbReference type="AlphaFoldDB" id="A0A2T0MVQ3"/>
<organism evidence="4 5">
    <name type="scientific">Nonomuraea fuscirosea</name>
    <dbReference type="NCBI Taxonomy" id="1291556"/>
    <lineage>
        <taxon>Bacteria</taxon>
        <taxon>Bacillati</taxon>
        <taxon>Actinomycetota</taxon>
        <taxon>Actinomycetes</taxon>
        <taxon>Streptosporangiales</taxon>
        <taxon>Streptosporangiaceae</taxon>
        <taxon>Nonomuraea</taxon>
    </lineage>
</organism>
<evidence type="ECO:0000313" key="4">
    <source>
        <dbReference type="EMBL" id="PRX63032.1"/>
    </source>
</evidence>
<sequence>MFYLILLVIAWVAAMWAGSIAAVVLYPVLLLTSTVVAIGLYLMQVRATLVPDSSAGLSPVVPVAAGKGRDPAYPHYLSRQVWKDWTAILRTASPRIAAKAQKALGTVSGTLMGGQQGWFLFPVWLAICGGILSAAVPVFVVAVLIMTLYAATVVLGLLVWLICVGLLRLVDQAFVLAYRILQTCPYPGCYSRFTLPVYACPTCGNKHAKLRPDLNGAARHVCQCGTRLPTTILLGRYRLQAFCPHCERLLPTRVGRVRIEPLPFVGGPDAGKTTFMALSVDAIHGAVNEAGGRAFFADKTDELAFRRLRVELSTGRISKTGAELPKAVMLDIALPGKTGGDRILYLFDPSGEHYTGASKVEEMRYLSHGEALILVIDPFALPDVQAHLLQSEREMLTAKGVSLSPEDPADTFTRLRNELASRADGGKQRRVAVVLSKADLLRGTTSGRGIDDLRTWLKLMGLGNLVRELDHQRADVRFFASGLPPRGAEIAELLGWLAGLRLSAHPAEAAGGHATEPAAGDARRPWDSKPRPSGRPPLSYLIFRRGLAAAITLTSALTVILFSVLLLNMWLPNDAPALDSTASAIDPSATAAPIGEALAGRWRGLVHQSNVRDYHVELTLKEGAALGDRAGAVNYPELDCSGTLTLEPVTATGATMLREEIDEDPEDRCIPTSWLALQADGSGEVSLFLYVQPEDASGGSPLAYAQLSKDP</sequence>
<keyword evidence="2" id="KW-0812">Transmembrane</keyword>
<reference evidence="4 5" key="1">
    <citation type="submission" date="2018-03" db="EMBL/GenBank/DDBJ databases">
        <title>Genomic Encyclopedia of Type Strains, Phase III (KMG-III): the genomes of soil and plant-associated and newly described type strains.</title>
        <authorList>
            <person name="Whitman W."/>
        </authorList>
    </citation>
    <scope>NUCLEOTIDE SEQUENCE [LARGE SCALE GENOMIC DNA]</scope>
    <source>
        <strain evidence="4 5">CGMCC 4.7104</strain>
    </source>
</reference>
<feature type="transmembrane region" description="Helical" evidence="2">
    <location>
        <begin position="31"/>
        <end position="49"/>
    </location>
</feature>
<feature type="domain" description="Double-GTPase 2" evidence="3">
    <location>
        <begin position="261"/>
        <end position="497"/>
    </location>
</feature>
<feature type="transmembrane region" description="Helical" evidence="2">
    <location>
        <begin position="148"/>
        <end position="170"/>
    </location>
</feature>
<dbReference type="EMBL" id="PVNG01000011">
    <property type="protein sequence ID" value="PRX63032.1"/>
    <property type="molecule type" value="Genomic_DNA"/>
</dbReference>
<dbReference type="Pfam" id="PF19993">
    <property type="entry name" value="DO-GTPase2"/>
    <property type="match status" value="1"/>
</dbReference>
<dbReference type="OrthoDB" id="2990125at2"/>
<gene>
    <name evidence="4" type="ORF">B0I32_11122</name>
</gene>
<dbReference type="RefSeq" id="WP_106243674.1">
    <property type="nucleotide sequence ID" value="NZ_JBFAIL010000027.1"/>
</dbReference>
<comment type="caution">
    <text evidence="4">The sequence shown here is derived from an EMBL/GenBank/DDBJ whole genome shotgun (WGS) entry which is preliminary data.</text>
</comment>
<keyword evidence="2" id="KW-1133">Transmembrane helix</keyword>
<evidence type="ECO:0000259" key="3">
    <source>
        <dbReference type="Pfam" id="PF19993"/>
    </source>
</evidence>
<evidence type="ECO:0000313" key="5">
    <source>
        <dbReference type="Proteomes" id="UP000238312"/>
    </source>
</evidence>
<feature type="transmembrane region" description="Helical" evidence="2">
    <location>
        <begin position="547"/>
        <end position="571"/>
    </location>
</feature>
<dbReference type="InterPro" id="IPR045528">
    <property type="entry name" value="DO-GTPase2"/>
</dbReference>
<feature type="compositionally biased region" description="Basic and acidic residues" evidence="1">
    <location>
        <begin position="521"/>
        <end position="530"/>
    </location>
</feature>
<feature type="transmembrane region" description="Helical" evidence="2">
    <location>
        <begin position="118"/>
        <end position="142"/>
    </location>
</feature>
<name>A0A2T0MVQ3_9ACTN</name>